<dbReference type="InterPro" id="IPR053358">
    <property type="entry name" value="Diff-assoc_signaling"/>
</dbReference>
<dbReference type="KEGG" id="pvt:110073242"/>
<gene>
    <name evidence="3" type="primary">LOC110073242</name>
</gene>
<protein>
    <submittedName>
        <fullName evidence="3">Uncharacterized protein</fullName>
    </submittedName>
</protein>
<dbReference type="Proteomes" id="UP001652642">
    <property type="component" value="Chromosome 6"/>
</dbReference>
<dbReference type="AlphaFoldDB" id="A0A6J0SNC8"/>
<organism evidence="2 3">
    <name type="scientific">Pogona vitticeps</name>
    <name type="common">central bearded dragon</name>
    <dbReference type="NCBI Taxonomy" id="103695"/>
    <lineage>
        <taxon>Eukaryota</taxon>
        <taxon>Metazoa</taxon>
        <taxon>Chordata</taxon>
        <taxon>Craniata</taxon>
        <taxon>Vertebrata</taxon>
        <taxon>Euteleostomi</taxon>
        <taxon>Lepidosauria</taxon>
        <taxon>Squamata</taxon>
        <taxon>Bifurcata</taxon>
        <taxon>Unidentata</taxon>
        <taxon>Episquamata</taxon>
        <taxon>Toxicofera</taxon>
        <taxon>Iguania</taxon>
        <taxon>Acrodonta</taxon>
        <taxon>Agamidae</taxon>
        <taxon>Amphibolurinae</taxon>
        <taxon>Pogona</taxon>
    </lineage>
</organism>
<dbReference type="PANTHER" id="PTHR34261">
    <property type="entry name" value="APC REGULATOR OF WNT-SIGNALING PATHWAY-RELATED"/>
    <property type="match status" value="1"/>
</dbReference>
<keyword evidence="1" id="KW-0812">Transmembrane</keyword>
<feature type="transmembrane region" description="Helical" evidence="1">
    <location>
        <begin position="12"/>
        <end position="33"/>
    </location>
</feature>
<dbReference type="InParanoid" id="A0A6J0SNC8"/>
<evidence type="ECO:0000313" key="3">
    <source>
        <dbReference type="RefSeq" id="XP_020637871.2"/>
    </source>
</evidence>
<sequence>MNHDFRREVLEVQFLFHFSFPLLFFFTLNKVTVLKFLQHINSRTSCSLFIAPGGSSEREQEECLRRTEGSKNMMGFSVALLTLVSIVAFASSGSVVHYTSSGGVCQESCGNHGYGYTWCKQSGGNGGYWDYCSLEEGLDIAGKKCKTSCDFFGGSYRYCYLEDGGWNYCGLLGHKAFLEYSQENHVCLTHCQAKGGTFYCHTAHGSKRCSPFHDVTPAGLPCHENYRCSRYGHSEYRCHIDEFGWDYCGRKDLDGCEWFFYESNSSQVEICKRSDFQDEGKIIFRRERRENMYLLNHEEFKNAIHMIDKITSTTSFPDPEPSERMYFYKQEDISCKDIDYTSLELQIDASSDTGLPVAHVIYPASLNLLSVLRSALYTSLHSNFYQPTYTIVVSDDEPMLCSTDHQ</sequence>
<dbReference type="GeneID" id="110073242"/>
<keyword evidence="1" id="KW-1133">Transmembrane helix</keyword>
<dbReference type="RefSeq" id="XP_020637871.2">
    <property type="nucleotide sequence ID" value="XM_020782212.2"/>
</dbReference>
<accession>A0A6J0SNC8</accession>
<proteinExistence type="predicted"/>
<keyword evidence="2" id="KW-1185">Reference proteome</keyword>
<evidence type="ECO:0000313" key="2">
    <source>
        <dbReference type="Proteomes" id="UP001652642"/>
    </source>
</evidence>
<reference evidence="3" key="1">
    <citation type="submission" date="2025-08" db="UniProtKB">
        <authorList>
            <consortium name="RefSeq"/>
        </authorList>
    </citation>
    <scope>IDENTIFICATION</scope>
</reference>
<dbReference type="PANTHER" id="PTHR34261:SF1">
    <property type="entry name" value="TUBULIN POLYMERIZATION-PROMOTING PROTEIN"/>
    <property type="match status" value="1"/>
</dbReference>
<keyword evidence="1" id="KW-0472">Membrane</keyword>
<dbReference type="OrthoDB" id="8913316at2759"/>
<name>A0A6J0SNC8_9SAUR</name>
<evidence type="ECO:0000256" key="1">
    <source>
        <dbReference type="SAM" id="Phobius"/>
    </source>
</evidence>
<feature type="transmembrane region" description="Helical" evidence="1">
    <location>
        <begin position="74"/>
        <end position="98"/>
    </location>
</feature>